<accession>A0ABD3F0A2</accession>
<dbReference type="EMBL" id="JBIMZQ010000042">
    <property type="protein sequence ID" value="KAL3660220.1"/>
    <property type="molecule type" value="Genomic_DNA"/>
</dbReference>
<keyword evidence="3" id="KW-1185">Reference proteome</keyword>
<evidence type="ECO:0000313" key="1">
    <source>
        <dbReference type="EMBL" id="KAL3660220.1"/>
    </source>
</evidence>
<gene>
    <name evidence="1" type="ORF">V7S43_014751</name>
    <name evidence="2" type="ORF">V7S43_014754</name>
</gene>
<dbReference type="EMBL" id="JBIMZQ010000042">
    <property type="protein sequence ID" value="KAL3660223.1"/>
    <property type="molecule type" value="Genomic_DNA"/>
</dbReference>
<proteinExistence type="predicted"/>
<reference evidence="2 3" key="1">
    <citation type="submission" date="2024-09" db="EMBL/GenBank/DDBJ databases">
        <title>Genome sequencing and assembly of Phytophthora oleae, isolate VK10A, causative agent of rot of olive drupes.</title>
        <authorList>
            <person name="Conti Taguali S."/>
            <person name="Riolo M."/>
            <person name="La Spada F."/>
            <person name="Cacciola S.O."/>
            <person name="Dionisio G."/>
        </authorList>
    </citation>
    <scope>NUCLEOTIDE SEQUENCE [LARGE SCALE GENOMIC DNA]</scope>
    <source>
        <strain evidence="2 3">VK10A</strain>
    </source>
</reference>
<dbReference type="Proteomes" id="UP001632037">
    <property type="component" value="Unassembled WGS sequence"/>
</dbReference>
<name>A0ABD3F0A2_9STRA</name>
<dbReference type="AlphaFoldDB" id="A0ABD3F0A2"/>
<evidence type="ECO:0000313" key="2">
    <source>
        <dbReference type="EMBL" id="KAL3660223.1"/>
    </source>
</evidence>
<organism evidence="2 3">
    <name type="scientific">Phytophthora oleae</name>
    <dbReference type="NCBI Taxonomy" id="2107226"/>
    <lineage>
        <taxon>Eukaryota</taxon>
        <taxon>Sar</taxon>
        <taxon>Stramenopiles</taxon>
        <taxon>Oomycota</taxon>
        <taxon>Peronosporomycetes</taxon>
        <taxon>Peronosporales</taxon>
        <taxon>Peronosporaceae</taxon>
        <taxon>Phytophthora</taxon>
    </lineage>
</organism>
<evidence type="ECO:0000313" key="3">
    <source>
        <dbReference type="Proteomes" id="UP001632037"/>
    </source>
</evidence>
<comment type="caution">
    <text evidence="2">The sequence shown here is derived from an EMBL/GenBank/DDBJ whole genome shotgun (WGS) entry which is preliminary data.</text>
</comment>
<sequence>MHAAGHEVGESSKEQSSNLVHVTSTDDDGMLRGAPLELEDAGGRSLSSLHQEADGVLEKWLSHSLPSGQVAVQLAADEKMSAEVLTRLLLVRRNGTVCWSLQGLFKYVNILRWFREVGAKQFPSIAALTRIWLGHVSSGGLITSSRRLVRKRTR</sequence>
<protein>
    <submittedName>
        <fullName evidence="2">Uncharacterized protein</fullName>
    </submittedName>
</protein>